<evidence type="ECO:0000313" key="2">
    <source>
        <dbReference type="Proteomes" id="UP000230233"/>
    </source>
</evidence>
<protein>
    <submittedName>
        <fullName evidence="1">Uncharacterized protein</fullName>
    </submittedName>
</protein>
<keyword evidence="2" id="KW-1185">Reference proteome</keyword>
<comment type="caution">
    <text evidence="1">The sequence shown here is derived from an EMBL/GenBank/DDBJ whole genome shotgun (WGS) entry which is preliminary data.</text>
</comment>
<organism evidence="1 2">
    <name type="scientific">Caenorhabditis nigoni</name>
    <dbReference type="NCBI Taxonomy" id="1611254"/>
    <lineage>
        <taxon>Eukaryota</taxon>
        <taxon>Metazoa</taxon>
        <taxon>Ecdysozoa</taxon>
        <taxon>Nematoda</taxon>
        <taxon>Chromadorea</taxon>
        <taxon>Rhabditida</taxon>
        <taxon>Rhabditina</taxon>
        <taxon>Rhabditomorpha</taxon>
        <taxon>Rhabditoidea</taxon>
        <taxon>Rhabditidae</taxon>
        <taxon>Peloderinae</taxon>
        <taxon>Caenorhabditis</taxon>
    </lineage>
</organism>
<gene>
    <name evidence="1" type="primary">Cnig_chr_IV.g14344</name>
    <name evidence="1" type="ORF">B9Z55_014344</name>
</gene>
<dbReference type="OrthoDB" id="5802048at2759"/>
<evidence type="ECO:0000313" key="1">
    <source>
        <dbReference type="EMBL" id="PIC34794.1"/>
    </source>
</evidence>
<dbReference type="Proteomes" id="UP000230233">
    <property type="component" value="Chromosome IV"/>
</dbReference>
<dbReference type="EMBL" id="PDUG01000004">
    <property type="protein sequence ID" value="PIC34794.1"/>
    <property type="molecule type" value="Genomic_DNA"/>
</dbReference>
<reference evidence="2" key="1">
    <citation type="submission" date="2017-10" db="EMBL/GenBank/DDBJ databases">
        <title>Rapid genome shrinkage in a self-fertile nematode reveals novel sperm competition proteins.</title>
        <authorList>
            <person name="Yin D."/>
            <person name="Schwarz E.M."/>
            <person name="Thomas C.G."/>
            <person name="Felde R.L."/>
            <person name="Korf I.F."/>
            <person name="Cutter A.D."/>
            <person name="Schartner C.M."/>
            <person name="Ralston E.J."/>
            <person name="Meyer B.J."/>
            <person name="Haag E.S."/>
        </authorList>
    </citation>
    <scope>NUCLEOTIDE SEQUENCE [LARGE SCALE GENOMIC DNA]</scope>
    <source>
        <strain evidence="2">JU1422</strain>
    </source>
</reference>
<sequence length="123" mass="14490">MAAEDIARSQRDLEQLLKQICETKLMKQGNNDNGEYAEQMENRLALFKKVINYALNIQESDESYAIRVFTFDFLETMVPRLENARYSDQDFCEELNEIEMKLRQLISAWRPEALEADIILEMC</sequence>
<dbReference type="AlphaFoldDB" id="A0A2G5U5I1"/>
<proteinExistence type="predicted"/>
<accession>A0A2G5U5I1</accession>
<name>A0A2G5U5I1_9PELO</name>